<sequence length="89" mass="10648">MARKEEKQRMNGYGFIRFIFPIHFVFSAFLYEWPSPASRGLFILSSLLMSSSTETTGSLPVVFYFYFYFKLEGMMKNERTERKSDTRWD</sequence>
<protein>
    <recommendedName>
        <fullName evidence="4">Transmembrane protein</fullName>
    </recommendedName>
</protein>
<evidence type="ECO:0000313" key="2">
    <source>
        <dbReference type="EMBL" id="MBP1989861.1"/>
    </source>
</evidence>
<dbReference type="Proteomes" id="UP001519287">
    <property type="component" value="Unassembled WGS sequence"/>
</dbReference>
<reference evidence="2 3" key="1">
    <citation type="submission" date="2021-03" db="EMBL/GenBank/DDBJ databases">
        <title>Genomic Encyclopedia of Type Strains, Phase IV (KMG-IV): sequencing the most valuable type-strain genomes for metagenomic binning, comparative biology and taxonomic classification.</title>
        <authorList>
            <person name="Goeker M."/>
        </authorList>
    </citation>
    <scope>NUCLEOTIDE SEQUENCE [LARGE SCALE GENOMIC DNA]</scope>
    <source>
        <strain evidence="2 3">DSM 26048</strain>
    </source>
</reference>
<keyword evidence="3" id="KW-1185">Reference proteome</keyword>
<evidence type="ECO:0008006" key="4">
    <source>
        <dbReference type="Google" id="ProtNLM"/>
    </source>
</evidence>
<name>A0ABS4ISK5_9BACL</name>
<accession>A0ABS4ISK5</accession>
<keyword evidence="1" id="KW-1133">Transmembrane helix</keyword>
<dbReference type="EMBL" id="JAGGLB010000003">
    <property type="protein sequence ID" value="MBP1989861.1"/>
    <property type="molecule type" value="Genomic_DNA"/>
</dbReference>
<evidence type="ECO:0000313" key="3">
    <source>
        <dbReference type="Proteomes" id="UP001519287"/>
    </source>
</evidence>
<evidence type="ECO:0000256" key="1">
    <source>
        <dbReference type="SAM" id="Phobius"/>
    </source>
</evidence>
<proteinExistence type="predicted"/>
<feature type="transmembrane region" description="Helical" evidence="1">
    <location>
        <begin position="12"/>
        <end position="31"/>
    </location>
</feature>
<gene>
    <name evidence="2" type="ORF">J2Z66_001459</name>
</gene>
<organism evidence="2 3">
    <name type="scientific">Paenibacillus eucommiae</name>
    <dbReference type="NCBI Taxonomy" id="1355755"/>
    <lineage>
        <taxon>Bacteria</taxon>
        <taxon>Bacillati</taxon>
        <taxon>Bacillota</taxon>
        <taxon>Bacilli</taxon>
        <taxon>Bacillales</taxon>
        <taxon>Paenibacillaceae</taxon>
        <taxon>Paenibacillus</taxon>
    </lineage>
</organism>
<comment type="caution">
    <text evidence="2">The sequence shown here is derived from an EMBL/GenBank/DDBJ whole genome shotgun (WGS) entry which is preliminary data.</text>
</comment>
<keyword evidence="1" id="KW-0472">Membrane</keyword>
<keyword evidence="1" id="KW-0812">Transmembrane</keyword>
<feature type="transmembrane region" description="Helical" evidence="1">
    <location>
        <begin position="43"/>
        <end position="69"/>
    </location>
</feature>